<protein>
    <submittedName>
        <fullName evidence="1">Uncharacterized protein</fullName>
    </submittedName>
</protein>
<dbReference type="Proteomes" id="UP000261500">
    <property type="component" value="Unplaced"/>
</dbReference>
<reference evidence="1" key="2">
    <citation type="submission" date="2025-09" db="UniProtKB">
        <authorList>
            <consortium name="Ensembl"/>
        </authorList>
    </citation>
    <scope>IDENTIFICATION</scope>
</reference>
<accession>A0A3B3VLH5</accession>
<dbReference type="Ensembl" id="ENSPLAT00000000026.1">
    <property type="protein sequence ID" value="ENSPLAP00000025762.1"/>
    <property type="gene ID" value="ENSPLAG00000013019.1"/>
</dbReference>
<name>A0A3B3VLH5_9TELE</name>
<organism evidence="1 2">
    <name type="scientific">Poecilia latipinna</name>
    <name type="common">sailfin molly</name>
    <dbReference type="NCBI Taxonomy" id="48699"/>
    <lineage>
        <taxon>Eukaryota</taxon>
        <taxon>Metazoa</taxon>
        <taxon>Chordata</taxon>
        <taxon>Craniata</taxon>
        <taxon>Vertebrata</taxon>
        <taxon>Euteleostomi</taxon>
        <taxon>Actinopterygii</taxon>
        <taxon>Neopterygii</taxon>
        <taxon>Teleostei</taxon>
        <taxon>Neoteleostei</taxon>
        <taxon>Acanthomorphata</taxon>
        <taxon>Ovalentaria</taxon>
        <taxon>Atherinomorphae</taxon>
        <taxon>Cyprinodontiformes</taxon>
        <taxon>Poeciliidae</taxon>
        <taxon>Poeciliinae</taxon>
        <taxon>Poecilia</taxon>
    </lineage>
</organism>
<keyword evidence="2" id="KW-1185">Reference proteome</keyword>
<sequence length="88" mass="9887">MAFRGGASFFSKCDLRFADWMASLPQSMHTVPLANMAIPGRFSGFLRLFLILAGTTCSFQCAVFDFFQEAHHCLWFLLLGINKALFEA</sequence>
<reference evidence="1" key="1">
    <citation type="submission" date="2025-08" db="UniProtKB">
        <authorList>
            <consortium name="Ensembl"/>
        </authorList>
    </citation>
    <scope>IDENTIFICATION</scope>
</reference>
<evidence type="ECO:0000313" key="1">
    <source>
        <dbReference type="Ensembl" id="ENSPLAP00000025762.1"/>
    </source>
</evidence>
<dbReference type="STRING" id="48699.ENSPLAP00000025762"/>
<proteinExistence type="predicted"/>
<dbReference type="AlphaFoldDB" id="A0A3B3VLH5"/>
<evidence type="ECO:0000313" key="2">
    <source>
        <dbReference type="Proteomes" id="UP000261500"/>
    </source>
</evidence>